<dbReference type="PANTHER" id="PTHR12475:SF4">
    <property type="entry name" value="PROTEIN THEM6"/>
    <property type="match status" value="1"/>
</dbReference>
<organism evidence="1 2">
    <name type="scientific">Phytophthora boehmeriae</name>
    <dbReference type="NCBI Taxonomy" id="109152"/>
    <lineage>
        <taxon>Eukaryota</taxon>
        <taxon>Sar</taxon>
        <taxon>Stramenopiles</taxon>
        <taxon>Oomycota</taxon>
        <taxon>Peronosporomycetes</taxon>
        <taxon>Peronosporales</taxon>
        <taxon>Peronosporaceae</taxon>
        <taxon>Phytophthora</taxon>
    </lineage>
</organism>
<proteinExistence type="predicted"/>
<dbReference type="AlphaFoldDB" id="A0A8T1X6H1"/>
<name>A0A8T1X6H1_9STRA</name>
<gene>
    <name evidence="1" type="ORF">PHYBOEH_009610</name>
</gene>
<evidence type="ECO:0000313" key="2">
    <source>
        <dbReference type="Proteomes" id="UP000693981"/>
    </source>
</evidence>
<comment type="caution">
    <text evidence="1">The sequence shown here is derived from an EMBL/GenBank/DDBJ whole genome shotgun (WGS) entry which is preliminary data.</text>
</comment>
<keyword evidence="2" id="KW-1185">Reference proteome</keyword>
<dbReference type="PANTHER" id="PTHR12475">
    <property type="match status" value="1"/>
</dbReference>
<evidence type="ECO:0000313" key="1">
    <source>
        <dbReference type="EMBL" id="KAG7399150.1"/>
    </source>
</evidence>
<evidence type="ECO:0008006" key="3">
    <source>
        <dbReference type="Google" id="ProtNLM"/>
    </source>
</evidence>
<protein>
    <recommendedName>
        <fullName evidence="3">Thioesterase</fullName>
    </recommendedName>
</protein>
<dbReference type="Proteomes" id="UP000693981">
    <property type="component" value="Unassembled WGS sequence"/>
</dbReference>
<dbReference type="InterPro" id="IPR051490">
    <property type="entry name" value="THEM6_lcsJ_thioesterase"/>
</dbReference>
<accession>A0A8T1X6H1</accession>
<dbReference type="Pfam" id="PF13279">
    <property type="entry name" value="4HBT_2"/>
    <property type="match status" value="1"/>
</dbReference>
<dbReference type="OrthoDB" id="265761at2759"/>
<sequence length="234" mass="26538">MVGRIAWNVGAGLVHRSLNKASIRPGMGVQYPSIWRARPGFLDCDINLHLNNASYLSNMELARWHFCAVTGILGNVLRHRHSLVVTSQAVRYRHPIPPFRPYEIRSQLVFADSDWMYFLHRFQCPTTGKLYAEGLCRASCYDQDRLNVSASQLFAQVLNGNAESLALVLPTEMPDIVKELLAWDSSSRLELETSTEASRRAIETEMPSAKTLIASETWPQKLLRRATRSWNLPV</sequence>
<dbReference type="CDD" id="cd00586">
    <property type="entry name" value="4HBT"/>
    <property type="match status" value="1"/>
</dbReference>
<reference evidence="1" key="1">
    <citation type="submission" date="2021-02" db="EMBL/GenBank/DDBJ databases">
        <authorList>
            <person name="Palmer J.M."/>
        </authorList>
    </citation>
    <scope>NUCLEOTIDE SEQUENCE</scope>
    <source>
        <strain evidence="1">SCRP23</strain>
    </source>
</reference>
<dbReference type="EMBL" id="JAGDFL010000061">
    <property type="protein sequence ID" value="KAG7399150.1"/>
    <property type="molecule type" value="Genomic_DNA"/>
</dbReference>